<dbReference type="PANTHER" id="PTHR46869">
    <property type="entry name" value="C2H2-LIKE ZINC FINGER PROTEIN"/>
    <property type="match status" value="1"/>
</dbReference>
<evidence type="ECO:0000313" key="5">
    <source>
        <dbReference type="Proteomes" id="UP000004994"/>
    </source>
</evidence>
<protein>
    <recommendedName>
        <fullName evidence="3">C2H2-type domain-containing protein</fullName>
    </recommendedName>
</protein>
<dbReference type="Pfam" id="PF13912">
    <property type="entry name" value="zf-C2H2_6"/>
    <property type="match status" value="4"/>
</dbReference>
<keyword evidence="1" id="KW-0479">Metal-binding</keyword>
<dbReference type="PROSITE" id="PS00028">
    <property type="entry name" value="ZINC_FINGER_C2H2_1"/>
    <property type="match status" value="3"/>
</dbReference>
<dbReference type="STRING" id="4081.A0A3Q7FX16"/>
<feature type="region of interest" description="Disordered" evidence="2">
    <location>
        <begin position="49"/>
        <end position="88"/>
    </location>
</feature>
<evidence type="ECO:0000256" key="2">
    <source>
        <dbReference type="SAM" id="MobiDB-lite"/>
    </source>
</evidence>
<name>A0A3Q7FX16_SOLLC</name>
<evidence type="ECO:0000313" key="4">
    <source>
        <dbReference type="EnsemblPlants" id="Solyc04g005440.1.1.1"/>
    </source>
</evidence>
<evidence type="ECO:0000256" key="1">
    <source>
        <dbReference type="PROSITE-ProRule" id="PRU00042"/>
    </source>
</evidence>
<gene>
    <name evidence="4" type="primary">LOC101251273</name>
</gene>
<dbReference type="KEGG" id="sly:101251273"/>
<dbReference type="AlphaFoldDB" id="A0A3Q7FX16"/>
<proteinExistence type="predicted"/>
<feature type="region of interest" description="Disordered" evidence="2">
    <location>
        <begin position="464"/>
        <end position="485"/>
    </location>
</feature>
<dbReference type="FunCoup" id="A0A3Q7FX16">
    <property type="interactions" value="21"/>
</dbReference>
<feature type="compositionally biased region" description="Basic and acidic residues" evidence="2">
    <location>
        <begin position="76"/>
        <end position="86"/>
    </location>
</feature>
<dbReference type="InParanoid" id="A0A3Q7FX16"/>
<dbReference type="RefSeq" id="XP_004237053.1">
    <property type="nucleotide sequence ID" value="XM_004237005.5"/>
</dbReference>
<keyword evidence="1" id="KW-0863">Zinc-finger</keyword>
<dbReference type="GO" id="GO:0008270">
    <property type="term" value="F:zinc ion binding"/>
    <property type="evidence" value="ECO:0007669"/>
    <property type="project" value="UniProtKB-KW"/>
</dbReference>
<dbReference type="InterPro" id="IPR013087">
    <property type="entry name" value="Znf_C2H2_type"/>
</dbReference>
<dbReference type="InterPro" id="IPR036236">
    <property type="entry name" value="Znf_C2H2_sf"/>
</dbReference>
<dbReference type="Proteomes" id="UP000004994">
    <property type="component" value="Chromosome 4"/>
</dbReference>
<evidence type="ECO:0000259" key="3">
    <source>
        <dbReference type="PROSITE" id="PS50157"/>
    </source>
</evidence>
<feature type="domain" description="C2H2-type" evidence="3">
    <location>
        <begin position="9"/>
        <end position="36"/>
    </location>
</feature>
<feature type="compositionally biased region" description="Basic and acidic residues" evidence="2">
    <location>
        <begin position="464"/>
        <end position="475"/>
    </location>
</feature>
<dbReference type="PANTHER" id="PTHR46869:SF4">
    <property type="entry name" value="C2H2-TYPE DOMAIN-CONTAINING PROTEIN"/>
    <property type="match status" value="1"/>
</dbReference>
<organism evidence="4">
    <name type="scientific">Solanum lycopersicum</name>
    <name type="common">Tomato</name>
    <name type="synonym">Lycopersicon esculentum</name>
    <dbReference type="NCBI Taxonomy" id="4081"/>
    <lineage>
        <taxon>Eukaryota</taxon>
        <taxon>Viridiplantae</taxon>
        <taxon>Streptophyta</taxon>
        <taxon>Embryophyta</taxon>
        <taxon>Tracheophyta</taxon>
        <taxon>Spermatophyta</taxon>
        <taxon>Magnoliopsida</taxon>
        <taxon>eudicotyledons</taxon>
        <taxon>Gunneridae</taxon>
        <taxon>Pentapetalae</taxon>
        <taxon>asterids</taxon>
        <taxon>lamiids</taxon>
        <taxon>Solanales</taxon>
        <taxon>Solanaceae</taxon>
        <taxon>Solanoideae</taxon>
        <taxon>Solaneae</taxon>
        <taxon>Solanum</taxon>
        <taxon>Solanum subgen. Lycopersicon</taxon>
    </lineage>
</organism>
<dbReference type="OrthoDB" id="9451254at2759"/>
<accession>A0A3Q7FX16</accession>
<dbReference type="GeneID" id="101251273"/>
<feature type="domain" description="C2H2-type" evidence="3">
    <location>
        <begin position="96"/>
        <end position="123"/>
    </location>
</feature>
<dbReference type="Gramene" id="Solyc04g005440.1.1">
    <property type="protein sequence ID" value="Solyc04g005440.1.1.1"/>
    <property type="gene ID" value="Solyc04g005440.1"/>
</dbReference>
<reference evidence="4" key="2">
    <citation type="submission" date="2019-01" db="UniProtKB">
        <authorList>
            <consortium name="EnsemblPlants"/>
        </authorList>
    </citation>
    <scope>IDENTIFICATION</scope>
    <source>
        <strain evidence="4">cv. Heinz 1706</strain>
    </source>
</reference>
<dbReference type="PaxDb" id="4081-Solyc04g005440.1.1"/>
<dbReference type="EnsemblPlants" id="Solyc04g005440.1.1">
    <property type="protein sequence ID" value="Solyc04g005440.1.1.1"/>
    <property type="gene ID" value="Solyc04g005440.1"/>
</dbReference>
<dbReference type="SUPFAM" id="SSF57667">
    <property type="entry name" value="beta-beta-alpha zinc fingers"/>
    <property type="match status" value="1"/>
</dbReference>
<feature type="compositionally biased region" description="Polar residues" evidence="2">
    <location>
        <begin position="133"/>
        <end position="146"/>
    </location>
</feature>
<sequence>MEEDQDLKYFCKLCDKKYPCGKSFGGHMRSHVLAKEKVEFKQKKLQSWIDGGKNSSKKDHKSQFELSEHSGYGLRDNPKKTWRASDSRSPLLSQENVCQQCGKVFQSLKALCGHMACHSGKDRGGSKDDHSWTSENKNLLMDSNSDTEADEPKLKSRSNTKRYNRLVAKSSSFCLVNNRSVSSPVSEIDEQDQEEVAKCLMMLSMDSGIWNGVNSVVESSDNNSVILETKSSSVDMKVARKGCLKPAENVDETHRRCKKEADRNLKLNALNAEAESENSDSGYFLGEYMKVESDASVDEFHRNVNYQWNTSNKSLRVWCDETRRDVEKGFNRTTTKYITEMRNGSTKDYKYESYGMASNLAKSESRKRIKDISYEPELGKESSFRKIKVGFKGPEGSKHTRKKKKYECFNCKKAFSSYQALGGHRPCNKKANAYFESTYETDENGRGAENGPSYIDKGKHRETFNNRKPTVHDGQDVNYNPEKKMKPKKFKGHECPFCNRMFKSGQALGGHKRSHFLVGSQENHNQASVVKGSEFADLLDLNLPAPVEDMNGEPTFVHW</sequence>
<feature type="compositionally biased region" description="Basic and acidic residues" evidence="2">
    <location>
        <begin position="119"/>
        <end position="132"/>
    </location>
</feature>
<feature type="region of interest" description="Disordered" evidence="2">
    <location>
        <begin position="119"/>
        <end position="160"/>
    </location>
</feature>
<keyword evidence="1" id="KW-0862">Zinc</keyword>
<dbReference type="PROSITE" id="PS50157">
    <property type="entry name" value="ZINC_FINGER_C2H2_2"/>
    <property type="match status" value="3"/>
</dbReference>
<dbReference type="SMART" id="SM00355">
    <property type="entry name" value="ZnF_C2H2"/>
    <property type="match status" value="3"/>
</dbReference>
<feature type="domain" description="C2H2-type" evidence="3">
    <location>
        <begin position="493"/>
        <end position="515"/>
    </location>
</feature>
<dbReference type="OMA" id="KTWRASD"/>
<reference evidence="4" key="1">
    <citation type="journal article" date="2012" name="Nature">
        <title>The tomato genome sequence provides insights into fleshy fruit evolution.</title>
        <authorList>
            <consortium name="Tomato Genome Consortium"/>
        </authorList>
    </citation>
    <scope>NUCLEOTIDE SEQUENCE [LARGE SCALE GENOMIC DNA]</scope>
    <source>
        <strain evidence="4">cv. Heinz 1706</strain>
    </source>
</reference>
<keyword evidence="5" id="KW-1185">Reference proteome</keyword>